<dbReference type="InterPro" id="IPR028357">
    <property type="entry name" value="UDPglc_DH_bac"/>
</dbReference>
<dbReference type="InterPro" id="IPR014026">
    <property type="entry name" value="UDP-Glc/GDP-Man_DH_dimer"/>
</dbReference>
<accession>A0A8J3EMP1</accession>
<feature type="binding site" evidence="9">
    <location>
        <position position="320"/>
    </location>
    <ligand>
        <name>substrate</name>
    </ligand>
</feature>
<dbReference type="Pfam" id="PF00984">
    <property type="entry name" value="UDPG_MGDP_dh"/>
    <property type="match status" value="1"/>
</dbReference>
<feature type="domain" description="UDP-glucose/GDP-mannose dehydrogenase C-terminal" evidence="11">
    <location>
        <begin position="313"/>
        <end position="415"/>
    </location>
</feature>
<comment type="caution">
    <text evidence="12">The sequence shown here is derived from an EMBL/GenBank/DDBJ whole genome shotgun (WGS) entry which is preliminary data.</text>
</comment>
<dbReference type="Pfam" id="PF03721">
    <property type="entry name" value="UDPG_MGDP_dh_N"/>
    <property type="match status" value="1"/>
</dbReference>
<evidence type="ECO:0000256" key="6">
    <source>
        <dbReference type="ARBA" id="ARBA00047473"/>
    </source>
</evidence>
<protein>
    <recommendedName>
        <fullName evidence="3 7">UDP-glucose 6-dehydrogenase</fullName>
        <ecNumber evidence="3 7">1.1.1.22</ecNumber>
    </recommendedName>
</protein>
<feature type="binding site" evidence="10">
    <location>
        <position position="263"/>
    </location>
    <ligand>
        <name>NAD(+)</name>
        <dbReference type="ChEBI" id="CHEBI:57540"/>
    </ligand>
</feature>
<dbReference type="InterPro" id="IPR036291">
    <property type="entry name" value="NAD(P)-bd_dom_sf"/>
</dbReference>
<evidence type="ECO:0000256" key="9">
    <source>
        <dbReference type="PIRSR" id="PIRSR500134-2"/>
    </source>
</evidence>
<feature type="binding site" evidence="10">
    <location>
        <position position="30"/>
    </location>
    <ligand>
        <name>NAD(+)</name>
        <dbReference type="ChEBI" id="CHEBI:57540"/>
    </ligand>
</feature>
<dbReference type="GO" id="GO:0000271">
    <property type="term" value="P:polysaccharide biosynthetic process"/>
    <property type="evidence" value="ECO:0007669"/>
    <property type="project" value="InterPro"/>
</dbReference>
<feature type="binding site" evidence="9">
    <location>
        <begin position="152"/>
        <end position="155"/>
    </location>
    <ligand>
        <name>substrate</name>
    </ligand>
</feature>
<evidence type="ECO:0000256" key="5">
    <source>
        <dbReference type="ARBA" id="ARBA00023027"/>
    </source>
</evidence>
<dbReference type="InterPro" id="IPR008927">
    <property type="entry name" value="6-PGluconate_DH-like_C_sf"/>
</dbReference>
<feature type="active site" description="Nucleophile" evidence="8">
    <location>
        <position position="260"/>
    </location>
</feature>
<dbReference type="EC" id="1.1.1.22" evidence="3 7"/>
<evidence type="ECO:0000256" key="1">
    <source>
        <dbReference type="ARBA" id="ARBA00004701"/>
    </source>
</evidence>
<dbReference type="GO" id="GO:0051287">
    <property type="term" value="F:NAD binding"/>
    <property type="evidence" value="ECO:0007669"/>
    <property type="project" value="InterPro"/>
</dbReference>
<evidence type="ECO:0000313" key="13">
    <source>
        <dbReference type="Proteomes" id="UP000656813"/>
    </source>
</evidence>
<dbReference type="SUPFAM" id="SSF51735">
    <property type="entry name" value="NAD(P)-binding Rossmann-fold domains"/>
    <property type="match status" value="1"/>
</dbReference>
<dbReference type="InterPro" id="IPR036220">
    <property type="entry name" value="UDP-Glc/GDP-Man_DH_C_sf"/>
</dbReference>
<comment type="catalytic activity">
    <reaction evidence="6 7">
        <text>UDP-alpha-D-glucose + 2 NAD(+) + H2O = UDP-alpha-D-glucuronate + 2 NADH + 3 H(+)</text>
        <dbReference type="Rhea" id="RHEA:23596"/>
        <dbReference type="ChEBI" id="CHEBI:15377"/>
        <dbReference type="ChEBI" id="CHEBI:15378"/>
        <dbReference type="ChEBI" id="CHEBI:57540"/>
        <dbReference type="ChEBI" id="CHEBI:57945"/>
        <dbReference type="ChEBI" id="CHEBI:58052"/>
        <dbReference type="ChEBI" id="CHEBI:58885"/>
        <dbReference type="EC" id="1.1.1.22"/>
    </reaction>
</comment>
<reference evidence="12" key="2">
    <citation type="submission" date="2020-09" db="EMBL/GenBank/DDBJ databases">
        <authorList>
            <person name="Sun Q."/>
            <person name="Zhou Y."/>
        </authorList>
    </citation>
    <scope>NUCLEOTIDE SEQUENCE</scope>
    <source>
        <strain evidence="12">CGMCC 1.12777</strain>
    </source>
</reference>
<feature type="binding site" evidence="9">
    <location>
        <position position="257"/>
    </location>
    <ligand>
        <name>substrate</name>
    </ligand>
</feature>
<evidence type="ECO:0000256" key="8">
    <source>
        <dbReference type="PIRSR" id="PIRSR500134-1"/>
    </source>
</evidence>
<organism evidence="12 13">
    <name type="scientific">Pullulanibacillus pueri</name>
    <dbReference type="NCBI Taxonomy" id="1437324"/>
    <lineage>
        <taxon>Bacteria</taxon>
        <taxon>Bacillati</taxon>
        <taxon>Bacillota</taxon>
        <taxon>Bacilli</taxon>
        <taxon>Bacillales</taxon>
        <taxon>Sporolactobacillaceae</taxon>
        <taxon>Pullulanibacillus</taxon>
    </lineage>
</organism>
<keyword evidence="13" id="KW-1185">Reference proteome</keyword>
<name>A0A8J3EMP1_9BACL</name>
<feature type="binding site" evidence="10">
    <location>
        <position position="121"/>
    </location>
    <ligand>
        <name>NAD(+)</name>
        <dbReference type="ChEBI" id="CHEBI:57540"/>
    </ligand>
</feature>
<dbReference type="EMBL" id="BMFV01000020">
    <property type="protein sequence ID" value="GGH84209.1"/>
    <property type="molecule type" value="Genomic_DNA"/>
</dbReference>
<dbReference type="SMART" id="SM00984">
    <property type="entry name" value="UDPG_MGDP_dh_C"/>
    <property type="match status" value="1"/>
</dbReference>
<dbReference type="UniPathway" id="UPA00038">
    <property type="reaction ID" value="UER00491"/>
</dbReference>
<dbReference type="SUPFAM" id="SSF48179">
    <property type="entry name" value="6-phosphogluconate dehydrogenase C-terminal domain-like"/>
    <property type="match status" value="1"/>
</dbReference>
<dbReference type="PIRSF" id="PIRSF500134">
    <property type="entry name" value="UDPglc_DH_bac"/>
    <property type="match status" value="1"/>
</dbReference>
<evidence type="ECO:0000313" key="12">
    <source>
        <dbReference type="EMBL" id="GGH84209.1"/>
    </source>
</evidence>
<dbReference type="Gene3D" id="1.20.5.100">
    <property type="entry name" value="Cytochrome c1, transmembrane anchor, C-terminal"/>
    <property type="match status" value="1"/>
</dbReference>
<dbReference type="RefSeq" id="WP_188497878.1">
    <property type="nucleotide sequence ID" value="NZ_BMFV01000020.1"/>
</dbReference>
<comment type="pathway">
    <text evidence="1">Nucleotide-sugar biosynthesis; UDP-alpha-D-glucuronate biosynthesis; UDP-alpha-D-glucuronate from UDP-alpha-D-glucose: step 1/1.</text>
</comment>
<feature type="binding site" evidence="10">
    <location>
        <position position="86"/>
    </location>
    <ligand>
        <name>NAD(+)</name>
        <dbReference type="ChEBI" id="CHEBI:57540"/>
    </ligand>
</feature>
<feature type="binding site" evidence="9">
    <location>
        <position position="204"/>
    </location>
    <ligand>
        <name>substrate</name>
    </ligand>
</feature>
<dbReference type="GO" id="GO:0003979">
    <property type="term" value="F:UDP-glucose 6-dehydrogenase activity"/>
    <property type="evidence" value="ECO:0007669"/>
    <property type="project" value="UniProtKB-EC"/>
</dbReference>
<evidence type="ECO:0000259" key="11">
    <source>
        <dbReference type="SMART" id="SM00984"/>
    </source>
</evidence>
<evidence type="ECO:0000256" key="2">
    <source>
        <dbReference type="ARBA" id="ARBA00006601"/>
    </source>
</evidence>
<keyword evidence="5 7" id="KW-0520">NAD</keyword>
<keyword evidence="4 7" id="KW-0560">Oxidoreductase</keyword>
<comment type="similarity">
    <text evidence="2 7">Belongs to the UDP-glucose/GDP-mannose dehydrogenase family.</text>
</comment>
<dbReference type="AlphaFoldDB" id="A0A8J3EMP1"/>
<sequence length="446" mass="48378">MKIAVIGTGYVGLVTGVCLSDIGHTVICIDVDQEKVKRLQSGDPIIYEPGLEDLMKKNIEKSRLSFSGNHQTGLAGAEVVYIAVGTPQNHDGSANLNYIEAAATDIAKNITQDTVVVTKSTVPVGTNQHIKEVITVNLVHPVKVTVVSNPEFLREGSAIQDTFSGDRIVIGTDDEQAAYIIEEINQPFGIPVYKTDIASAEMIKYASNAFLATKISFINEIANICEKTGANVDAVAAGMGLDNRIGPKFLSAGLGYGGSCFPKDTNALVQLAGNHEHDFKLLKSVIEVNNNQPLHLFQKAKQRLGDFKGKKIAVLGLAFKPNTDDMREAPSTLLIQQLLEEGANVTAFDPIAIENARRILGDGLTYSESIDETLQDAEATFIVTDWEKVKNIDLATLEQRMKYPIVFDGRNCFALEAVKTANIEYYSMGRSDIANREKLAVGGSNK</sequence>
<dbReference type="Pfam" id="PF03720">
    <property type="entry name" value="UDPG_MGDP_dh_C"/>
    <property type="match status" value="1"/>
</dbReference>
<feature type="binding site" evidence="10">
    <location>
        <position position="35"/>
    </location>
    <ligand>
        <name>NAD(+)</name>
        <dbReference type="ChEBI" id="CHEBI:57540"/>
    </ligand>
</feature>
<feature type="binding site" evidence="10">
    <location>
        <position position="155"/>
    </location>
    <ligand>
        <name>NAD(+)</name>
        <dbReference type="ChEBI" id="CHEBI:57540"/>
    </ligand>
</feature>
<dbReference type="PIRSF" id="PIRSF000124">
    <property type="entry name" value="UDPglc_GDPman_dh"/>
    <property type="match status" value="1"/>
</dbReference>
<evidence type="ECO:0000256" key="7">
    <source>
        <dbReference type="PIRNR" id="PIRNR000124"/>
    </source>
</evidence>
<dbReference type="InterPro" id="IPR001732">
    <property type="entry name" value="UDP-Glc/GDP-Man_DH_N"/>
</dbReference>
<feature type="binding site" evidence="10">
    <location>
        <position position="327"/>
    </location>
    <ligand>
        <name>NAD(+)</name>
        <dbReference type="ChEBI" id="CHEBI:57540"/>
    </ligand>
</feature>
<dbReference type="PANTHER" id="PTHR43750:SF4">
    <property type="entry name" value="UDP-GLUCOSE 6-DEHYDROGENASE YWQF"/>
    <property type="match status" value="1"/>
</dbReference>
<evidence type="ECO:0000256" key="4">
    <source>
        <dbReference type="ARBA" id="ARBA00023002"/>
    </source>
</evidence>
<dbReference type="NCBIfam" id="TIGR03026">
    <property type="entry name" value="NDP-sugDHase"/>
    <property type="match status" value="1"/>
</dbReference>
<dbReference type="Gene3D" id="3.40.50.720">
    <property type="entry name" value="NAD(P)-binding Rossmann-like Domain"/>
    <property type="match status" value="2"/>
</dbReference>
<dbReference type="InterPro" id="IPR014027">
    <property type="entry name" value="UDP-Glc/GDP-Man_DH_C"/>
</dbReference>
<dbReference type="SUPFAM" id="SSF52413">
    <property type="entry name" value="UDP-glucose/GDP-mannose dehydrogenase C-terminal domain"/>
    <property type="match status" value="1"/>
</dbReference>
<dbReference type="InterPro" id="IPR017476">
    <property type="entry name" value="UDP-Glc/GDP-Man"/>
</dbReference>
<feature type="binding site" evidence="9">
    <location>
        <begin position="249"/>
        <end position="253"/>
    </location>
    <ligand>
        <name>substrate</name>
    </ligand>
</feature>
<gene>
    <name evidence="12" type="primary">ywqF</name>
    <name evidence="12" type="ORF">GCM10007096_26760</name>
</gene>
<evidence type="ECO:0000256" key="3">
    <source>
        <dbReference type="ARBA" id="ARBA00012954"/>
    </source>
</evidence>
<evidence type="ECO:0000256" key="10">
    <source>
        <dbReference type="PIRSR" id="PIRSR500134-3"/>
    </source>
</evidence>
<dbReference type="Proteomes" id="UP000656813">
    <property type="component" value="Unassembled WGS sequence"/>
</dbReference>
<dbReference type="GO" id="GO:0006065">
    <property type="term" value="P:UDP-glucuronate biosynthetic process"/>
    <property type="evidence" value="ECO:0007669"/>
    <property type="project" value="UniProtKB-UniPathway"/>
</dbReference>
<proteinExistence type="inferred from homology"/>
<reference evidence="12" key="1">
    <citation type="journal article" date="2014" name="Int. J. Syst. Evol. Microbiol.">
        <title>Complete genome sequence of Corynebacterium casei LMG S-19264T (=DSM 44701T), isolated from a smear-ripened cheese.</title>
        <authorList>
            <consortium name="US DOE Joint Genome Institute (JGI-PGF)"/>
            <person name="Walter F."/>
            <person name="Albersmeier A."/>
            <person name="Kalinowski J."/>
            <person name="Ruckert C."/>
        </authorList>
    </citation>
    <scope>NUCLEOTIDE SEQUENCE</scope>
    <source>
        <strain evidence="12">CGMCC 1.12777</strain>
    </source>
</reference>
<dbReference type="PANTHER" id="PTHR43750">
    <property type="entry name" value="UDP-GLUCOSE 6-DEHYDROGENASE TUAD"/>
    <property type="match status" value="1"/>
</dbReference>